<organism evidence="3 4">
    <name type="scientific">Chitinophaga eiseniae</name>
    <dbReference type="NCBI Taxonomy" id="634771"/>
    <lineage>
        <taxon>Bacteria</taxon>
        <taxon>Pseudomonadati</taxon>
        <taxon>Bacteroidota</taxon>
        <taxon>Chitinophagia</taxon>
        <taxon>Chitinophagales</taxon>
        <taxon>Chitinophagaceae</taxon>
        <taxon>Chitinophaga</taxon>
    </lineage>
</organism>
<dbReference type="AlphaFoldDB" id="A0A1T4TBA8"/>
<accession>A0A1T4TBA8</accession>
<dbReference type="Gene3D" id="3.90.1340.10">
    <property type="entry name" value="Phage tail collar domain"/>
    <property type="match status" value="1"/>
</dbReference>
<evidence type="ECO:0000313" key="3">
    <source>
        <dbReference type="EMBL" id="SKA37785.1"/>
    </source>
</evidence>
<dbReference type="STRING" id="634771.SAMN04488128_104338"/>
<dbReference type="Proteomes" id="UP000190367">
    <property type="component" value="Unassembled WGS sequence"/>
</dbReference>
<gene>
    <name evidence="3" type="ORF">SAMN04488128_104338</name>
</gene>
<evidence type="ECO:0000256" key="1">
    <source>
        <dbReference type="SAM" id="MobiDB-lite"/>
    </source>
</evidence>
<feature type="compositionally biased region" description="Low complexity" evidence="1">
    <location>
        <begin position="113"/>
        <end position="127"/>
    </location>
</feature>
<sequence length="188" mass="20000">MDEAFLGEIFLIGFQFLPPGFAYCNGQLLQISEHSTLYSLIGTTYGGDGIETFALPNLQGRVPVGSSSQDFNYVPGMTGGDATNQLTVGQISDHTHSIVTNIRMKTGTAADTPAPGNAYPAPATAAPRYDTQSDEKMIALNVSDMVTPQGGKLTTEPNTTSNSPVNNMMPFLCLNYVISLQGIYPSPI</sequence>
<keyword evidence="4" id="KW-1185">Reference proteome</keyword>
<feature type="region of interest" description="Disordered" evidence="1">
    <location>
        <begin position="107"/>
        <end position="129"/>
    </location>
</feature>
<evidence type="ECO:0000313" key="4">
    <source>
        <dbReference type="Proteomes" id="UP000190367"/>
    </source>
</evidence>
<dbReference type="InterPro" id="IPR037053">
    <property type="entry name" value="Phage_tail_collar_dom_sf"/>
</dbReference>
<dbReference type="Pfam" id="PF07484">
    <property type="entry name" value="Collar"/>
    <property type="match status" value="1"/>
</dbReference>
<dbReference type="InterPro" id="IPR011083">
    <property type="entry name" value="Phage_tail_collar_dom"/>
</dbReference>
<dbReference type="SUPFAM" id="SSF88874">
    <property type="entry name" value="Receptor-binding domain of short tail fibre protein gp12"/>
    <property type="match status" value="1"/>
</dbReference>
<reference evidence="4" key="1">
    <citation type="submission" date="2017-02" db="EMBL/GenBank/DDBJ databases">
        <authorList>
            <person name="Varghese N."/>
            <person name="Submissions S."/>
        </authorList>
    </citation>
    <scope>NUCLEOTIDE SEQUENCE [LARGE SCALE GENOMIC DNA]</scope>
    <source>
        <strain evidence="4">DSM 22224</strain>
    </source>
</reference>
<dbReference type="OrthoDB" id="9810174at2"/>
<proteinExistence type="predicted"/>
<dbReference type="EMBL" id="FUWZ01000004">
    <property type="protein sequence ID" value="SKA37785.1"/>
    <property type="molecule type" value="Genomic_DNA"/>
</dbReference>
<protein>
    <submittedName>
        <fullName evidence="3">Microcystin-dependent protein</fullName>
    </submittedName>
</protein>
<dbReference type="RefSeq" id="WP_078671689.1">
    <property type="nucleotide sequence ID" value="NZ_FUWZ01000004.1"/>
</dbReference>
<evidence type="ECO:0000259" key="2">
    <source>
        <dbReference type="Pfam" id="PF07484"/>
    </source>
</evidence>
<name>A0A1T4TBA8_9BACT</name>
<feature type="domain" description="Phage tail collar" evidence="2">
    <location>
        <begin position="7"/>
        <end position="63"/>
    </location>
</feature>